<protein>
    <submittedName>
        <fullName evidence="1">Uncharacterized protein</fullName>
    </submittedName>
</protein>
<organism evidence="2">
    <name type="scientific">Selaginella moellendorffii</name>
    <name type="common">Spikemoss</name>
    <dbReference type="NCBI Taxonomy" id="88036"/>
    <lineage>
        <taxon>Eukaryota</taxon>
        <taxon>Viridiplantae</taxon>
        <taxon>Streptophyta</taxon>
        <taxon>Embryophyta</taxon>
        <taxon>Tracheophyta</taxon>
        <taxon>Lycopodiopsida</taxon>
        <taxon>Selaginellales</taxon>
        <taxon>Selaginellaceae</taxon>
        <taxon>Selaginella</taxon>
    </lineage>
</organism>
<evidence type="ECO:0000313" key="1">
    <source>
        <dbReference type="EMBL" id="EFJ37067.1"/>
    </source>
</evidence>
<dbReference type="Proteomes" id="UP000001514">
    <property type="component" value="Unassembled WGS sequence"/>
</dbReference>
<name>D8QT75_SELML</name>
<dbReference type="KEGG" id="smo:SELMODRAFT_403987"/>
<evidence type="ECO:0000313" key="2">
    <source>
        <dbReference type="Proteomes" id="UP000001514"/>
    </source>
</evidence>
<sequence>MVRIQEQKCSRGKKSTVRRQHRVVKKTLARCCNLYELSEGYKMYSNVCIGSDSEVYYMVLAKDGGKTQIQGTPTGEGDVISCKCGHLIVIGVNVRISTFSTDPRGCWTCAQRCHRPREAQSGGEPLGEDGAEVRREEEAELRFKVAGLHLGQPGLYSDTAAAEMVHERSRVGREGEAALAPGGCWDLAPPALLLLLLLALKDLDPQGHSS</sequence>
<gene>
    <name evidence="1" type="ORF">SELMODRAFT_403987</name>
</gene>
<accession>D8QT75</accession>
<dbReference type="InParanoid" id="D8QT75"/>
<dbReference type="HOGENOM" id="CLU_1312002_0_0_1"/>
<dbReference type="AlphaFoldDB" id="D8QT75"/>
<keyword evidence="2" id="KW-1185">Reference proteome</keyword>
<proteinExistence type="predicted"/>
<dbReference type="EMBL" id="GL377566">
    <property type="protein sequence ID" value="EFJ37067.1"/>
    <property type="molecule type" value="Genomic_DNA"/>
</dbReference>
<dbReference type="Gramene" id="EFJ37067">
    <property type="protein sequence ID" value="EFJ37067"/>
    <property type="gene ID" value="SELMODRAFT_403987"/>
</dbReference>
<reference evidence="1 2" key="1">
    <citation type="journal article" date="2011" name="Science">
        <title>The Selaginella genome identifies genetic changes associated with the evolution of vascular plants.</title>
        <authorList>
            <person name="Banks J.A."/>
            <person name="Nishiyama T."/>
            <person name="Hasebe M."/>
            <person name="Bowman J.L."/>
            <person name="Gribskov M."/>
            <person name="dePamphilis C."/>
            <person name="Albert V.A."/>
            <person name="Aono N."/>
            <person name="Aoyama T."/>
            <person name="Ambrose B.A."/>
            <person name="Ashton N.W."/>
            <person name="Axtell M.J."/>
            <person name="Barker E."/>
            <person name="Barker M.S."/>
            <person name="Bennetzen J.L."/>
            <person name="Bonawitz N.D."/>
            <person name="Chapple C."/>
            <person name="Cheng C."/>
            <person name="Correa L.G."/>
            <person name="Dacre M."/>
            <person name="DeBarry J."/>
            <person name="Dreyer I."/>
            <person name="Elias M."/>
            <person name="Engstrom E.M."/>
            <person name="Estelle M."/>
            <person name="Feng L."/>
            <person name="Finet C."/>
            <person name="Floyd S.K."/>
            <person name="Frommer W.B."/>
            <person name="Fujita T."/>
            <person name="Gramzow L."/>
            <person name="Gutensohn M."/>
            <person name="Harholt J."/>
            <person name="Hattori M."/>
            <person name="Heyl A."/>
            <person name="Hirai T."/>
            <person name="Hiwatashi Y."/>
            <person name="Ishikawa M."/>
            <person name="Iwata M."/>
            <person name="Karol K.G."/>
            <person name="Koehler B."/>
            <person name="Kolukisaoglu U."/>
            <person name="Kubo M."/>
            <person name="Kurata T."/>
            <person name="Lalonde S."/>
            <person name="Li K."/>
            <person name="Li Y."/>
            <person name="Litt A."/>
            <person name="Lyons E."/>
            <person name="Manning G."/>
            <person name="Maruyama T."/>
            <person name="Michael T.P."/>
            <person name="Mikami K."/>
            <person name="Miyazaki S."/>
            <person name="Morinaga S."/>
            <person name="Murata T."/>
            <person name="Mueller-Roeber B."/>
            <person name="Nelson D.R."/>
            <person name="Obara M."/>
            <person name="Oguri Y."/>
            <person name="Olmstead R.G."/>
            <person name="Onodera N."/>
            <person name="Petersen B.L."/>
            <person name="Pils B."/>
            <person name="Prigge M."/>
            <person name="Rensing S.A."/>
            <person name="Riano-Pachon D.M."/>
            <person name="Roberts A.W."/>
            <person name="Sato Y."/>
            <person name="Scheller H.V."/>
            <person name="Schulz B."/>
            <person name="Schulz C."/>
            <person name="Shakirov E.V."/>
            <person name="Shibagaki N."/>
            <person name="Shinohara N."/>
            <person name="Shippen D.E."/>
            <person name="Soerensen I."/>
            <person name="Sotooka R."/>
            <person name="Sugimoto N."/>
            <person name="Sugita M."/>
            <person name="Sumikawa N."/>
            <person name="Tanurdzic M."/>
            <person name="Theissen G."/>
            <person name="Ulvskov P."/>
            <person name="Wakazuki S."/>
            <person name="Weng J.K."/>
            <person name="Willats W.W."/>
            <person name="Wipf D."/>
            <person name="Wolf P.G."/>
            <person name="Yang L."/>
            <person name="Zimmer A.D."/>
            <person name="Zhu Q."/>
            <person name="Mitros T."/>
            <person name="Hellsten U."/>
            <person name="Loque D."/>
            <person name="Otillar R."/>
            <person name="Salamov A."/>
            <person name="Schmutz J."/>
            <person name="Shapiro H."/>
            <person name="Lindquist E."/>
            <person name="Lucas S."/>
            <person name="Rokhsar D."/>
            <person name="Grigoriev I.V."/>
        </authorList>
    </citation>
    <scope>NUCLEOTIDE SEQUENCE [LARGE SCALE GENOMIC DNA]</scope>
</reference>